<feature type="region of interest" description="Disordered" evidence="4">
    <location>
        <begin position="140"/>
        <end position="269"/>
    </location>
</feature>
<dbReference type="AlphaFoldDB" id="A0A9P0A1N0"/>
<dbReference type="EMBL" id="OU963862">
    <property type="protein sequence ID" value="CAH0381610.1"/>
    <property type="molecule type" value="Genomic_DNA"/>
</dbReference>
<dbReference type="GO" id="GO:0008270">
    <property type="term" value="F:zinc ion binding"/>
    <property type="evidence" value="ECO:0007669"/>
    <property type="project" value="UniProtKB-KW"/>
</dbReference>
<evidence type="ECO:0000259" key="5">
    <source>
        <dbReference type="PROSITE" id="PS51800"/>
    </source>
</evidence>
<evidence type="ECO:0000256" key="4">
    <source>
        <dbReference type="SAM" id="MobiDB-lite"/>
    </source>
</evidence>
<keyword evidence="2" id="KW-0863">Zinc-finger</keyword>
<feature type="domain" description="CHHC U11-48K-type" evidence="5">
    <location>
        <begin position="50"/>
        <end position="77"/>
    </location>
</feature>
<evidence type="ECO:0000256" key="2">
    <source>
        <dbReference type="ARBA" id="ARBA00022771"/>
    </source>
</evidence>
<keyword evidence="3" id="KW-0862">Zinc</keyword>
<dbReference type="InterPro" id="IPR022776">
    <property type="entry name" value="TRM13/UPF0224_CHHC_Znf_dom"/>
</dbReference>
<dbReference type="PROSITE" id="PS51800">
    <property type="entry name" value="ZF_CHHC_U11_48K"/>
    <property type="match status" value="2"/>
</dbReference>
<gene>
    <name evidence="6" type="ORF">BEMITA_LOCUS1242</name>
</gene>
<proteinExistence type="predicted"/>
<reference evidence="6" key="1">
    <citation type="submission" date="2021-12" db="EMBL/GenBank/DDBJ databases">
        <authorList>
            <person name="King R."/>
        </authorList>
    </citation>
    <scope>NUCLEOTIDE SEQUENCE</scope>
</reference>
<keyword evidence="1" id="KW-0479">Metal-binding</keyword>
<evidence type="ECO:0000256" key="1">
    <source>
        <dbReference type="ARBA" id="ARBA00022723"/>
    </source>
</evidence>
<evidence type="ECO:0000313" key="6">
    <source>
        <dbReference type="EMBL" id="CAH0381610.1"/>
    </source>
</evidence>
<dbReference type="Proteomes" id="UP001152759">
    <property type="component" value="Chromosome 1"/>
</dbReference>
<protein>
    <recommendedName>
        <fullName evidence="5">CHHC U11-48K-type domain-containing protein</fullName>
    </recommendedName>
</protein>
<sequence>MCTPIVSHLNMEQLLTCPYEPAHRIRRFKMCLHINKCRRNYEKNNPEQEMKTCIYNFNHVVPEMEWEYHMEECDDRIKGDRVRYQIETDPEPAVENTNQIPVSDIPHVECDDDWNLPTTVGSVNANIQASLKERKVIIPRQGATKSERKAHYMEERKRHNVFDDVNKPSTSFASAPIDNNQPLRKPRTTSVLSDFPSTASSSTQQAPPSPKAKQTEKSKTAVNAPPQAFPKGRGRAPGDNVVSAPKPEPKVGCRLPGTSKAVNPAPTPNINGVSQNMANLNIDPLKFGGIDEDGFISIPIPNKGRGRKLNPSA</sequence>
<feature type="domain" description="CHHC U11-48K-type" evidence="5">
    <location>
        <begin position="14"/>
        <end position="41"/>
    </location>
</feature>
<evidence type="ECO:0000313" key="7">
    <source>
        <dbReference type="Proteomes" id="UP001152759"/>
    </source>
</evidence>
<name>A0A9P0A1N0_BEMTA</name>
<dbReference type="OrthoDB" id="5839404at2759"/>
<organism evidence="6 7">
    <name type="scientific">Bemisia tabaci</name>
    <name type="common">Sweetpotato whitefly</name>
    <name type="synonym">Aleurodes tabaci</name>
    <dbReference type="NCBI Taxonomy" id="7038"/>
    <lineage>
        <taxon>Eukaryota</taxon>
        <taxon>Metazoa</taxon>
        <taxon>Ecdysozoa</taxon>
        <taxon>Arthropoda</taxon>
        <taxon>Hexapoda</taxon>
        <taxon>Insecta</taxon>
        <taxon>Pterygota</taxon>
        <taxon>Neoptera</taxon>
        <taxon>Paraneoptera</taxon>
        <taxon>Hemiptera</taxon>
        <taxon>Sternorrhyncha</taxon>
        <taxon>Aleyrodoidea</taxon>
        <taxon>Aleyrodidae</taxon>
        <taxon>Aleyrodinae</taxon>
        <taxon>Bemisia</taxon>
    </lineage>
</organism>
<keyword evidence="7" id="KW-1185">Reference proteome</keyword>
<evidence type="ECO:0000256" key="3">
    <source>
        <dbReference type="ARBA" id="ARBA00022833"/>
    </source>
</evidence>
<feature type="compositionally biased region" description="Basic and acidic residues" evidence="4">
    <location>
        <begin position="145"/>
        <end position="166"/>
    </location>
</feature>
<feature type="compositionally biased region" description="Low complexity" evidence="4">
    <location>
        <begin position="196"/>
        <end position="206"/>
    </location>
</feature>
<feature type="compositionally biased region" description="Polar residues" evidence="4">
    <location>
        <begin position="167"/>
        <end position="192"/>
    </location>
</feature>
<dbReference type="KEGG" id="btab:109038833"/>
<accession>A0A9P0A1N0</accession>
<dbReference type="SUPFAM" id="SSF57667">
    <property type="entry name" value="beta-beta-alpha zinc fingers"/>
    <property type="match status" value="1"/>
</dbReference>
<dbReference type="InterPro" id="IPR036236">
    <property type="entry name" value="Znf_C2H2_sf"/>
</dbReference>